<comment type="caution">
    <text evidence="11">The sequence shown here is derived from an EMBL/GenBank/DDBJ whole genome shotgun (WGS) entry which is preliminary data.</text>
</comment>
<dbReference type="OrthoDB" id="283883at2759"/>
<dbReference type="Gene3D" id="1.10.10.10">
    <property type="entry name" value="Winged helix-like DNA-binding domain superfamily/Winged helix DNA-binding domain"/>
    <property type="match status" value="3"/>
</dbReference>
<evidence type="ECO:0000256" key="3">
    <source>
        <dbReference type="ARBA" id="ARBA00009834"/>
    </source>
</evidence>
<evidence type="ECO:0000256" key="8">
    <source>
        <dbReference type="ARBA" id="ARBA00022927"/>
    </source>
</evidence>
<dbReference type="Gene3D" id="6.10.140.180">
    <property type="match status" value="1"/>
</dbReference>
<dbReference type="STRING" id="6573.A0A210PWQ7"/>
<dbReference type="InterPro" id="IPR036388">
    <property type="entry name" value="WH-like_DNA-bd_sf"/>
</dbReference>
<comment type="subcellular location">
    <subcellularLocation>
        <location evidence="2">Cytoplasm</location>
    </subcellularLocation>
    <subcellularLocation>
        <location evidence="1">Endosome membrane</location>
        <topology evidence="1">Peripheral membrane protein</topology>
    </subcellularLocation>
</comment>
<dbReference type="SUPFAM" id="SSF46785">
    <property type="entry name" value="Winged helix' DNA-binding domain"/>
    <property type="match status" value="2"/>
</dbReference>
<evidence type="ECO:0000313" key="11">
    <source>
        <dbReference type="EMBL" id="OWF40928.1"/>
    </source>
</evidence>
<protein>
    <recommendedName>
        <fullName evidence="4">Vacuolar-sorting protein SNF8</fullName>
    </recommendedName>
    <alternativeName>
        <fullName evidence="10">ESCRT-II complex subunit VPS22</fullName>
    </alternativeName>
</protein>
<dbReference type="Proteomes" id="UP000242188">
    <property type="component" value="Unassembled WGS sequence"/>
</dbReference>
<dbReference type="PANTHER" id="PTHR12806">
    <property type="entry name" value="EAP30 SUBUNIT OF ELL COMPLEX"/>
    <property type="match status" value="1"/>
</dbReference>
<dbReference type="AlphaFoldDB" id="A0A210PWQ7"/>
<keyword evidence="6" id="KW-0963">Cytoplasm</keyword>
<dbReference type="PANTHER" id="PTHR12806:SF0">
    <property type="entry name" value="VACUOLAR-SORTING PROTEIN SNF8"/>
    <property type="match status" value="1"/>
</dbReference>
<keyword evidence="9" id="KW-0472">Membrane</keyword>
<proteinExistence type="inferred from homology"/>
<dbReference type="FunFam" id="1.10.10.10:FF:000397">
    <property type="entry name" value="Vacuolar-sorting protein SNF8"/>
    <property type="match status" value="1"/>
</dbReference>
<evidence type="ECO:0000256" key="5">
    <source>
        <dbReference type="ARBA" id="ARBA00022448"/>
    </source>
</evidence>
<accession>A0A210PWQ7</accession>
<organism evidence="11 12">
    <name type="scientific">Mizuhopecten yessoensis</name>
    <name type="common">Japanese scallop</name>
    <name type="synonym">Patinopecten yessoensis</name>
    <dbReference type="NCBI Taxonomy" id="6573"/>
    <lineage>
        <taxon>Eukaryota</taxon>
        <taxon>Metazoa</taxon>
        <taxon>Spiralia</taxon>
        <taxon>Lophotrochozoa</taxon>
        <taxon>Mollusca</taxon>
        <taxon>Bivalvia</taxon>
        <taxon>Autobranchia</taxon>
        <taxon>Pteriomorphia</taxon>
        <taxon>Pectinida</taxon>
        <taxon>Pectinoidea</taxon>
        <taxon>Pectinidae</taxon>
        <taxon>Mizuhopecten</taxon>
    </lineage>
</organism>
<comment type="similarity">
    <text evidence="3">Belongs to the SNF8 family.</text>
</comment>
<dbReference type="InterPro" id="IPR016689">
    <property type="entry name" value="ESCRT-2_cplx_Snf8"/>
</dbReference>
<keyword evidence="7" id="KW-0967">Endosome</keyword>
<evidence type="ECO:0000256" key="4">
    <source>
        <dbReference type="ARBA" id="ARBA00017052"/>
    </source>
</evidence>
<evidence type="ECO:0000313" key="12">
    <source>
        <dbReference type="Proteomes" id="UP000242188"/>
    </source>
</evidence>
<evidence type="ECO:0000256" key="6">
    <source>
        <dbReference type="ARBA" id="ARBA00022490"/>
    </source>
</evidence>
<dbReference type="Pfam" id="PF04157">
    <property type="entry name" value="EAP30"/>
    <property type="match status" value="2"/>
</dbReference>
<reference evidence="11 12" key="1">
    <citation type="journal article" date="2017" name="Nat. Ecol. Evol.">
        <title>Scallop genome provides insights into evolution of bilaterian karyotype and development.</title>
        <authorList>
            <person name="Wang S."/>
            <person name="Zhang J."/>
            <person name="Jiao W."/>
            <person name="Li J."/>
            <person name="Xun X."/>
            <person name="Sun Y."/>
            <person name="Guo X."/>
            <person name="Huan P."/>
            <person name="Dong B."/>
            <person name="Zhang L."/>
            <person name="Hu X."/>
            <person name="Sun X."/>
            <person name="Wang J."/>
            <person name="Zhao C."/>
            <person name="Wang Y."/>
            <person name="Wang D."/>
            <person name="Huang X."/>
            <person name="Wang R."/>
            <person name="Lv J."/>
            <person name="Li Y."/>
            <person name="Zhang Z."/>
            <person name="Liu B."/>
            <person name="Lu W."/>
            <person name="Hui Y."/>
            <person name="Liang J."/>
            <person name="Zhou Z."/>
            <person name="Hou R."/>
            <person name="Li X."/>
            <person name="Liu Y."/>
            <person name="Li H."/>
            <person name="Ning X."/>
            <person name="Lin Y."/>
            <person name="Zhao L."/>
            <person name="Xing Q."/>
            <person name="Dou J."/>
            <person name="Li Y."/>
            <person name="Mao J."/>
            <person name="Guo H."/>
            <person name="Dou H."/>
            <person name="Li T."/>
            <person name="Mu C."/>
            <person name="Jiang W."/>
            <person name="Fu Q."/>
            <person name="Fu X."/>
            <person name="Miao Y."/>
            <person name="Liu J."/>
            <person name="Yu Q."/>
            <person name="Li R."/>
            <person name="Liao H."/>
            <person name="Li X."/>
            <person name="Kong Y."/>
            <person name="Jiang Z."/>
            <person name="Chourrout D."/>
            <person name="Li R."/>
            <person name="Bao Z."/>
        </authorList>
    </citation>
    <scope>NUCLEOTIDE SEQUENCE [LARGE SCALE GENOMIC DNA]</scope>
    <source>
        <strain evidence="11 12">PY_sf001</strain>
    </source>
</reference>
<keyword evidence="12" id="KW-1185">Reference proteome</keyword>
<name>A0A210PWQ7_MIZYE</name>
<sequence length="224" mass="25265">MHRRGHGIGAIKKKDLAQARYKDKGSEIAEDQVSQMAKQMEKFKEHLEDFAVNHKEDIKKDPEFRVQFQNMCASIGVDPLASSKGFWAEMLGVGDFYYEIGVQIIEVCIATSHRNGGKDDLLRAIKKLKVLGNGFTVIPVGRTYLVQSVPGELSMDHTMLLQQAQDAGFVTKSDLLSGLKWEEDRAGRALDFMVKEGLAWLDDQATPERQYWFPSFFPYTAVTS</sequence>
<dbReference type="GO" id="GO:0043328">
    <property type="term" value="P:protein transport to vacuole involved in ubiquitin-dependent protein catabolic process via the multivesicular body sorting pathway"/>
    <property type="evidence" value="ECO:0007669"/>
    <property type="project" value="TreeGrafter"/>
</dbReference>
<evidence type="ECO:0000256" key="1">
    <source>
        <dbReference type="ARBA" id="ARBA00004481"/>
    </source>
</evidence>
<dbReference type="InterPro" id="IPR036390">
    <property type="entry name" value="WH_DNA-bd_sf"/>
</dbReference>
<dbReference type="GO" id="GO:0000814">
    <property type="term" value="C:ESCRT II complex"/>
    <property type="evidence" value="ECO:0007669"/>
    <property type="project" value="InterPro"/>
</dbReference>
<keyword evidence="5" id="KW-0813">Transport</keyword>
<evidence type="ECO:0000256" key="9">
    <source>
        <dbReference type="ARBA" id="ARBA00023136"/>
    </source>
</evidence>
<dbReference type="InterPro" id="IPR040608">
    <property type="entry name" value="Snf8/Vps36"/>
</dbReference>
<gene>
    <name evidence="11" type="ORF">KP79_PYT19088</name>
</gene>
<evidence type="ECO:0000256" key="2">
    <source>
        <dbReference type="ARBA" id="ARBA00004496"/>
    </source>
</evidence>
<dbReference type="EMBL" id="NEDP02005435">
    <property type="protein sequence ID" value="OWF40928.1"/>
    <property type="molecule type" value="Genomic_DNA"/>
</dbReference>
<keyword evidence="8" id="KW-0653">Protein transport</keyword>
<evidence type="ECO:0000256" key="10">
    <source>
        <dbReference type="ARBA" id="ARBA00030097"/>
    </source>
</evidence>
<evidence type="ECO:0000256" key="7">
    <source>
        <dbReference type="ARBA" id="ARBA00022753"/>
    </source>
</evidence>
<dbReference type="PIRSF" id="PIRSF017215">
    <property type="entry name" value="ESCRT2_Vps22"/>
    <property type="match status" value="1"/>
</dbReference>